<evidence type="ECO:0000256" key="2">
    <source>
        <dbReference type="SAM" id="MobiDB-lite"/>
    </source>
</evidence>
<dbReference type="GO" id="GO:0005886">
    <property type="term" value="C:plasma membrane"/>
    <property type="evidence" value="ECO:0007669"/>
    <property type="project" value="TreeGrafter"/>
</dbReference>
<evidence type="ECO:0000256" key="1">
    <source>
        <dbReference type="ARBA" id="ARBA00022583"/>
    </source>
</evidence>
<evidence type="ECO:0000313" key="4">
    <source>
        <dbReference type="EMBL" id="GAN05662.1"/>
    </source>
</evidence>
<feature type="compositionally biased region" description="Polar residues" evidence="2">
    <location>
        <begin position="413"/>
        <end position="427"/>
    </location>
</feature>
<dbReference type="STRING" id="91626.A0A0C9MQU0"/>
<feature type="region of interest" description="Disordered" evidence="2">
    <location>
        <begin position="405"/>
        <end position="459"/>
    </location>
</feature>
<dbReference type="Pfam" id="PF10291">
    <property type="entry name" value="muHD"/>
    <property type="match status" value="1"/>
</dbReference>
<dbReference type="Proteomes" id="UP000053815">
    <property type="component" value="Unassembled WGS sequence"/>
</dbReference>
<feature type="compositionally biased region" description="Polar residues" evidence="2">
    <location>
        <begin position="290"/>
        <end position="299"/>
    </location>
</feature>
<name>A0A0C9MQU0_9FUNG</name>
<feature type="compositionally biased region" description="Polar residues" evidence="2">
    <location>
        <begin position="434"/>
        <end position="459"/>
    </location>
</feature>
<dbReference type="Gene3D" id="1.20.1270.60">
    <property type="entry name" value="Arfaptin homology (AH) domain/BAR domain"/>
    <property type="match status" value="1"/>
</dbReference>
<feature type="region of interest" description="Disordered" evidence="2">
    <location>
        <begin position="290"/>
        <end position="316"/>
    </location>
</feature>
<dbReference type="GO" id="GO:0030139">
    <property type="term" value="C:endocytic vesicle"/>
    <property type="evidence" value="ECO:0007669"/>
    <property type="project" value="TreeGrafter"/>
</dbReference>
<evidence type="ECO:0000313" key="5">
    <source>
        <dbReference type="Proteomes" id="UP000053815"/>
    </source>
</evidence>
<keyword evidence="5" id="KW-1185">Reference proteome</keyword>
<feature type="domain" description="FCH" evidence="3">
    <location>
        <begin position="9"/>
        <end position="98"/>
    </location>
</feature>
<accession>A0A0C9MQU0</accession>
<feature type="region of interest" description="Disordered" evidence="2">
    <location>
        <begin position="239"/>
        <end position="258"/>
    </location>
</feature>
<keyword evidence="1" id="KW-0254">Endocytosis</keyword>
<dbReference type="SUPFAM" id="SSF103657">
    <property type="entry name" value="BAR/IMD domain-like"/>
    <property type="match status" value="1"/>
</dbReference>
<sequence length="738" mass="81908">MSSPNVYAEAFLTKKPKEGIVIAQARLKDAMALDMELAEYFKERSQIEEAYAKSLAKASKRLYIMDPGVLGHFAPVWELLLKEFNQVANYHSEMAHQISQTIEKPLRASPSEDYHRLQQLEPLIQSFENKNKLSSVKGSLFRKSRNSTSSSAKSGSWQHEGVEYLSLHQKLDQARLTRLKALVQDFEKIQSEQLMKRVEMASITLSAAEVFDVEHDIDDFCRERGKGLHTLDYDGQSAITTANSSRQRSSTLSSHDSHRSTSKFKSVFMKKKKTEEDGYADVGVEEKVPSPQTSFATDSAPTAVPVPAPAESTSTPTMNSAPFIDAEGFSIPQSSSSFPTIASDISSRNTSDDIDSDFQSLKLNQKLQINIKNDAVQEESVEAHESFNKMASMLRERTPTITRRARGRRDTVNRSQTDSTLFSSTPNHGPENPRANSMISTASNDTSNSNPFVTAPSPTVSSHPFNAAYNVPPQTQPPSMTNTGVTLSDAPVNWLHPIPEAGQQQQQYLSVSILEKTTLTSTDTLLISGQIMVSHHGSVSAKPIPLQLHHMDGMQQFLPNPHYITQQADGVYMLNTSQLQSDSPVPCFAYEVNSSVLALPVRLLPSWKCVDGISYLMIKHNKNAVLDPSKLSGHVYVNMPDQQVTNVQSTPQGIWDVAKHRLTWKMTDLLGQYGDGASQQQQQRLLAKFYIDGHGSPQPVHLNYQWHDALASGLSITSGSLEIKHMDTTVQSHQIVYM</sequence>
<dbReference type="GO" id="GO:0032153">
    <property type="term" value="C:cell division site"/>
    <property type="evidence" value="ECO:0007669"/>
    <property type="project" value="TreeGrafter"/>
</dbReference>
<dbReference type="GO" id="GO:0032185">
    <property type="term" value="P:septin cytoskeleton organization"/>
    <property type="evidence" value="ECO:0007669"/>
    <property type="project" value="TreeGrafter"/>
</dbReference>
<dbReference type="InterPro" id="IPR001060">
    <property type="entry name" value="FCH_dom"/>
</dbReference>
<dbReference type="GO" id="GO:0006897">
    <property type="term" value="P:endocytosis"/>
    <property type="evidence" value="ECO:0007669"/>
    <property type="project" value="UniProtKB-KW"/>
</dbReference>
<dbReference type="AlphaFoldDB" id="A0A0C9MQU0"/>
<gene>
    <name evidence="4" type="ORF">MAM1_0098d05135</name>
</gene>
<feature type="compositionally biased region" description="Low complexity" evidence="2">
    <location>
        <begin position="244"/>
        <end position="254"/>
    </location>
</feature>
<proteinExistence type="predicted"/>
<dbReference type="PANTHER" id="PTHR23065:SF54">
    <property type="entry name" value="SUPPRESSOR OF YEAST PROFILIN DELETION"/>
    <property type="match status" value="1"/>
</dbReference>
<reference evidence="4" key="1">
    <citation type="submission" date="2014-09" db="EMBL/GenBank/DDBJ databases">
        <title>Draft genome sequence of an oleaginous Mucoromycotina fungus Mucor ambiguus NBRC6742.</title>
        <authorList>
            <person name="Takeda I."/>
            <person name="Yamane N."/>
            <person name="Morita T."/>
            <person name="Tamano K."/>
            <person name="Machida M."/>
            <person name="Baker S."/>
            <person name="Koike H."/>
        </authorList>
    </citation>
    <scope>NUCLEOTIDE SEQUENCE</scope>
    <source>
        <strain evidence="4">NBRC 6742</strain>
    </source>
</reference>
<protein>
    <recommendedName>
        <fullName evidence="3">FCH domain-containing protein</fullName>
    </recommendedName>
</protein>
<dbReference type="OrthoDB" id="27823at2759"/>
<dbReference type="SMART" id="SM00055">
    <property type="entry name" value="FCH"/>
    <property type="match status" value="1"/>
</dbReference>
<dbReference type="InterPro" id="IPR018808">
    <property type="entry name" value="Muniscin_C"/>
</dbReference>
<organism evidence="4">
    <name type="scientific">Mucor ambiguus</name>
    <dbReference type="NCBI Taxonomy" id="91626"/>
    <lineage>
        <taxon>Eukaryota</taxon>
        <taxon>Fungi</taxon>
        <taxon>Fungi incertae sedis</taxon>
        <taxon>Mucoromycota</taxon>
        <taxon>Mucoromycotina</taxon>
        <taxon>Mucoromycetes</taxon>
        <taxon>Mucorales</taxon>
        <taxon>Mucorineae</taxon>
        <taxon>Mucoraceae</taxon>
        <taxon>Mucor</taxon>
    </lineage>
</organism>
<evidence type="ECO:0000259" key="3">
    <source>
        <dbReference type="SMART" id="SM00055"/>
    </source>
</evidence>
<dbReference type="EMBL" id="DF836387">
    <property type="protein sequence ID" value="GAN05662.1"/>
    <property type="molecule type" value="Genomic_DNA"/>
</dbReference>
<dbReference type="PANTHER" id="PTHR23065">
    <property type="entry name" value="PROLINE-SERINE-THREONINE PHOSPHATASE INTERACTING PROTEIN 1"/>
    <property type="match status" value="1"/>
</dbReference>
<dbReference type="Pfam" id="PF00611">
    <property type="entry name" value="FCH"/>
    <property type="match status" value="1"/>
</dbReference>
<dbReference type="InterPro" id="IPR027267">
    <property type="entry name" value="AH/BAR_dom_sf"/>
</dbReference>